<reference evidence="2 3" key="1">
    <citation type="submission" date="2017-02" db="EMBL/GenBank/DDBJ databases">
        <title>Draft genome sequence of Streptococcus mitis CCUG 61082.</title>
        <authorList>
            <person name="Salva-Serra F."/>
            <person name="Engstrom-Jakobsson H."/>
            <person name="Thorell K."/>
            <person name="Jaen-Luchoro D."/>
            <person name="Gonzales-Siles L."/>
            <person name="Karlsson R."/>
            <person name="Gomila M."/>
            <person name="Yazdan S."/>
            <person name="Boulund F."/>
            <person name="Johnning A."/>
            <person name="Engstrand L."/>
            <person name="Kristiansson E."/>
            <person name="Moore E."/>
        </authorList>
    </citation>
    <scope>NUCLEOTIDE SEQUENCE [LARGE SCALE GENOMIC DNA]</scope>
    <source>
        <strain evidence="2 3">CCUG 61082</strain>
    </source>
</reference>
<feature type="transmembrane region" description="Helical" evidence="1">
    <location>
        <begin position="122"/>
        <end position="141"/>
    </location>
</feature>
<accession>A0A1S9Z761</accession>
<keyword evidence="1" id="KW-1133">Transmembrane helix</keyword>
<dbReference type="AlphaFoldDB" id="A0A1S9Z761"/>
<feature type="transmembrane region" description="Helical" evidence="1">
    <location>
        <begin position="12"/>
        <end position="32"/>
    </location>
</feature>
<sequence>MKEWLFIRLLVMLSYCLRKIIKLFSFFLGTVIHPIKNISIWMILLLLLLLTLGNVPIHLKGKSMFLMSAGLVSIMTYISKFLLDQTVDIDKKDNFYLGYNIKKLKFHDNFWFKRFNELPVNLLFWLIAVFPIIVICSELEFNFGILNNVFKSINKIIEYIKIIWLSDFVVISTYCTALLIESVELSSKTFSQSYLYKTTYLYEKGKIGAEIEHFFKKIFNNIFNFKSIVGLEDDFQSKIENGIDYIINRGSEVSSNKEELHDFYNRAFKCESEKIRILIKKTKRYSETEKSKTIKYIIHAFLIKKTLDCIYWYYIYKWNILNRLEVLPTEIVNFAIIDLKKLLDIENTFYESEDYQNIFWNICSEDINGVRVPFRIYNLPQDNIKRNYCVYRIYLVMREKVKDINFLNQLENLEDMMDLLNVLEKIDRKEKNSEYFSSIFSILFTWTIDRKYKDNKFIDSFSQKMRDSNMVAYLKNERVNSSKTILLSGEYSEDLMDDNALEYLLMFMKLEDIILVLTFCLAYSERSHREVIKIDEFKVWKTSIYTQSVAIGGIENIRDSEFLHKLWENSLVSHFIFEQFIKWMWESLFKPFDDNMYEEFMNLGKDGIRCNFSLDRYFVVRLLLCSYANKSVSLYDFKAENKSKIKKELSGIEEILNNESIYLF</sequence>
<feature type="transmembrane region" description="Helical" evidence="1">
    <location>
        <begin position="64"/>
        <end position="83"/>
    </location>
</feature>
<proteinExistence type="predicted"/>
<keyword evidence="1" id="KW-0472">Membrane</keyword>
<keyword evidence="1" id="KW-0812">Transmembrane</keyword>
<gene>
    <name evidence="2" type="ORF">B0179_09890</name>
</gene>
<feature type="transmembrane region" description="Helical" evidence="1">
    <location>
        <begin position="38"/>
        <end position="57"/>
    </location>
</feature>
<evidence type="ECO:0000256" key="1">
    <source>
        <dbReference type="SAM" id="Phobius"/>
    </source>
</evidence>
<evidence type="ECO:0000313" key="2">
    <source>
        <dbReference type="EMBL" id="OOR79237.1"/>
    </source>
</evidence>
<name>A0A1S9Z761_STRMT</name>
<evidence type="ECO:0000313" key="3">
    <source>
        <dbReference type="Proteomes" id="UP000190872"/>
    </source>
</evidence>
<dbReference type="EMBL" id="MUXS01000019">
    <property type="protein sequence ID" value="OOR79237.1"/>
    <property type="molecule type" value="Genomic_DNA"/>
</dbReference>
<protein>
    <submittedName>
        <fullName evidence="2">Uncharacterized protein</fullName>
    </submittedName>
</protein>
<dbReference type="Proteomes" id="UP000190872">
    <property type="component" value="Unassembled WGS sequence"/>
</dbReference>
<comment type="caution">
    <text evidence="2">The sequence shown here is derived from an EMBL/GenBank/DDBJ whole genome shotgun (WGS) entry which is preliminary data.</text>
</comment>
<organism evidence="2 3">
    <name type="scientific">Streptococcus mitis</name>
    <dbReference type="NCBI Taxonomy" id="28037"/>
    <lineage>
        <taxon>Bacteria</taxon>
        <taxon>Bacillati</taxon>
        <taxon>Bacillota</taxon>
        <taxon>Bacilli</taxon>
        <taxon>Lactobacillales</taxon>
        <taxon>Streptococcaceae</taxon>
        <taxon>Streptococcus</taxon>
        <taxon>Streptococcus mitis group</taxon>
    </lineage>
</organism>
<dbReference type="RefSeq" id="WP_078238643.1">
    <property type="nucleotide sequence ID" value="NZ_MUXS01000019.1"/>
</dbReference>